<dbReference type="EMBL" id="SOGN01000018">
    <property type="protein sequence ID" value="TFC83094.1"/>
    <property type="molecule type" value="Genomic_DNA"/>
</dbReference>
<reference evidence="2 3" key="1">
    <citation type="submission" date="2019-03" db="EMBL/GenBank/DDBJ databases">
        <title>Genomics of glacier-inhabiting Cryobacterium strains.</title>
        <authorList>
            <person name="Liu Q."/>
            <person name="Xin Y.-H."/>
        </authorList>
    </citation>
    <scope>NUCLEOTIDE SEQUENCE [LARGE SCALE GENOMIC DNA]</scope>
    <source>
        <strain evidence="2 3">TMT2-48-2</strain>
    </source>
</reference>
<dbReference type="Proteomes" id="UP000298433">
    <property type="component" value="Unassembled WGS sequence"/>
</dbReference>
<dbReference type="AlphaFoldDB" id="A0A4R8XYZ3"/>
<gene>
    <name evidence="2" type="ORF">E3T23_03210</name>
</gene>
<dbReference type="RefSeq" id="WP_134368969.1">
    <property type="nucleotide sequence ID" value="NZ_SOGN01000018.1"/>
</dbReference>
<evidence type="ECO:0000256" key="1">
    <source>
        <dbReference type="SAM" id="MobiDB-lite"/>
    </source>
</evidence>
<keyword evidence="3" id="KW-1185">Reference proteome</keyword>
<sequence length="97" mass="10374">MKEDTGAHGHGLGGRYVHFVDWMNSKLVRAMGPPNLGPYEEVVTKIGAAVCPVCGRPMAEHNIDHSTPNAVLNCPAEHKPEPPGHPVNEFGMSKPPG</sequence>
<proteinExistence type="predicted"/>
<comment type="caution">
    <text evidence="2">The sequence shown here is derived from an EMBL/GenBank/DDBJ whole genome shotgun (WGS) entry which is preliminary data.</text>
</comment>
<dbReference type="OrthoDB" id="4981253at2"/>
<evidence type="ECO:0000313" key="2">
    <source>
        <dbReference type="EMBL" id="TFC83094.1"/>
    </source>
</evidence>
<feature type="region of interest" description="Disordered" evidence="1">
    <location>
        <begin position="76"/>
        <end position="97"/>
    </location>
</feature>
<accession>A0A4R8XYZ3</accession>
<protein>
    <submittedName>
        <fullName evidence="2">Uncharacterized protein</fullName>
    </submittedName>
</protein>
<evidence type="ECO:0000313" key="3">
    <source>
        <dbReference type="Proteomes" id="UP000298433"/>
    </source>
</evidence>
<organism evidence="2 3">
    <name type="scientific">Cryobacterium cheniae</name>
    <dbReference type="NCBI Taxonomy" id="1259262"/>
    <lineage>
        <taxon>Bacteria</taxon>
        <taxon>Bacillati</taxon>
        <taxon>Actinomycetota</taxon>
        <taxon>Actinomycetes</taxon>
        <taxon>Micrococcales</taxon>
        <taxon>Microbacteriaceae</taxon>
        <taxon>Cryobacterium</taxon>
    </lineage>
</organism>
<name>A0A4R8XYZ3_9MICO</name>